<evidence type="ECO:0000256" key="1">
    <source>
        <dbReference type="SAM" id="Phobius"/>
    </source>
</evidence>
<keyword evidence="3" id="KW-1185">Reference proteome</keyword>
<proteinExistence type="predicted"/>
<protein>
    <recommendedName>
        <fullName evidence="4">Sporulation protein YqfD</fullName>
    </recommendedName>
</protein>
<keyword evidence="1" id="KW-0472">Membrane</keyword>
<evidence type="ECO:0000313" key="3">
    <source>
        <dbReference type="Proteomes" id="UP000076268"/>
    </source>
</evidence>
<dbReference type="Proteomes" id="UP000076268">
    <property type="component" value="Unassembled WGS sequence"/>
</dbReference>
<dbReference type="OrthoDB" id="1640349at2"/>
<evidence type="ECO:0000313" key="2">
    <source>
        <dbReference type="EMBL" id="KYZ77028.1"/>
    </source>
</evidence>
<accession>A0A154BU32</accession>
<organism evidence="2 3">
    <name type="scientific">Anaerosporomusa subterranea</name>
    <dbReference type="NCBI Taxonomy" id="1794912"/>
    <lineage>
        <taxon>Bacteria</taxon>
        <taxon>Bacillati</taxon>
        <taxon>Bacillota</taxon>
        <taxon>Negativicutes</taxon>
        <taxon>Acetonemataceae</taxon>
        <taxon>Anaerosporomusa</taxon>
    </lineage>
</organism>
<dbReference type="NCBIfam" id="TIGR02876">
    <property type="entry name" value="spore_yqfD"/>
    <property type="match status" value="1"/>
</dbReference>
<dbReference type="EMBL" id="LSGP01000013">
    <property type="protein sequence ID" value="KYZ77028.1"/>
    <property type="molecule type" value="Genomic_DNA"/>
</dbReference>
<dbReference type="Pfam" id="PF06898">
    <property type="entry name" value="YqfD"/>
    <property type="match status" value="1"/>
</dbReference>
<reference evidence="2 3" key="1">
    <citation type="submission" date="2016-02" db="EMBL/GenBank/DDBJ databases">
        <title>Anaerosporomusa subterraneum gen. nov., sp. nov., a spore-forming obligate anaerobe isolated from saprolite.</title>
        <authorList>
            <person name="Choi J.K."/>
            <person name="Shah M."/>
            <person name="Yee N."/>
        </authorList>
    </citation>
    <scope>NUCLEOTIDE SEQUENCE [LARGE SCALE GENOMIC DNA]</scope>
    <source>
        <strain evidence="2 3">RU4</strain>
    </source>
</reference>
<keyword evidence="1" id="KW-0812">Transmembrane</keyword>
<sequence>MLLRTIGKFVHGVVKIEISGAAPEKLINLCMLQGIFLWGIIKRGDKMQACIFLHDFFDLRPLVRKSKCRIRVVNYDGLPFLWKRLQRRKMLWVGIAAFFILLNYLASYVWFIDIIGTKTMAKERVLAVAYEQGLRPGMPKERLQEKSLESRMRLEMPELAWVGINSQGTRVVIEVVEKTVAKEEDKAPAHIVAAKDGIIVEAIALAGEVIVARGATVKRGDVLIKGVISEPAVVQSKPDEKNQSPKSLQIRAKGIIKARVWYEGYGEALTEETIWERTGNYSSSVTARVGPWQALLTRPVNQPFPQYETVTVQKKFPNWRNGELTVESTINTYHELQARVVTRREPEARELARERALAAVRQKIPETAQILANDIAVIKQTEPKLVRVTAHVETIEDIGEPQPINP</sequence>
<dbReference type="AlphaFoldDB" id="A0A154BU32"/>
<gene>
    <name evidence="2" type="ORF">AXX12_02480</name>
</gene>
<dbReference type="InterPro" id="IPR010690">
    <property type="entry name" value="YqfD"/>
</dbReference>
<keyword evidence="1" id="KW-1133">Transmembrane helix</keyword>
<dbReference type="STRING" id="1794912.AXX12_02480"/>
<comment type="caution">
    <text evidence="2">The sequence shown here is derived from an EMBL/GenBank/DDBJ whole genome shotgun (WGS) entry which is preliminary data.</text>
</comment>
<dbReference type="PIRSF" id="PIRSF029895">
    <property type="entry name" value="SpoIV"/>
    <property type="match status" value="1"/>
</dbReference>
<name>A0A154BU32_ANASB</name>
<dbReference type="RefSeq" id="WP_066238595.1">
    <property type="nucleotide sequence ID" value="NZ_LSGP01000013.1"/>
</dbReference>
<feature type="transmembrane region" description="Helical" evidence="1">
    <location>
        <begin position="90"/>
        <end position="111"/>
    </location>
</feature>
<evidence type="ECO:0008006" key="4">
    <source>
        <dbReference type="Google" id="ProtNLM"/>
    </source>
</evidence>